<evidence type="ECO:0000256" key="8">
    <source>
        <dbReference type="PROSITE-ProRule" id="PRU00276"/>
    </source>
</evidence>
<evidence type="ECO:0000259" key="12">
    <source>
        <dbReference type="PROSITE" id="PS50215"/>
    </source>
</evidence>
<proteinExistence type="predicted"/>
<dbReference type="RefSeq" id="XP_055901241.1">
    <property type="nucleotide sequence ID" value="XM_056045266.1"/>
</dbReference>
<dbReference type="Gene3D" id="3.40.390.10">
    <property type="entry name" value="Collagenase (Catalytic Domain)"/>
    <property type="match status" value="1"/>
</dbReference>
<feature type="transmembrane region" description="Helical" evidence="10">
    <location>
        <begin position="758"/>
        <end position="778"/>
    </location>
</feature>
<feature type="compositionally biased region" description="Low complexity" evidence="9">
    <location>
        <begin position="705"/>
        <end position="731"/>
    </location>
</feature>
<dbReference type="OMA" id="ASITMEC"/>
<keyword evidence="13" id="KW-1185">Reference proteome</keyword>
<evidence type="ECO:0000256" key="4">
    <source>
        <dbReference type="ARBA" id="ARBA00022833"/>
    </source>
</evidence>
<keyword evidence="10" id="KW-1133">Transmembrane helix</keyword>
<accession>A0A9W3BNZ1</accession>
<sequence length="782" mass="87854">MGRETCLSVSSVLLVLTLLLTWSKQCGSLKATLKSINASATTDDSMPKHVDIRMTTEDNYDIRLDLERAPHSSVPLVLVDVSKGGHFVTESQLMMPDKNVDFYQDPQNKATLQITRQRNKARENESFDMRGHIVIKGWVYYLNTEQGYEPNDGHDTKYRSDVPRDSPEEVIVESLVGRDLILEKENLFWQLDSDYLSQEVLRTEDHAHGEEPLRWPSSGTARARRQSRQQYFIDIVAVVDYSLFMKFKGLNDSWDLQTIYKHYALTFNEVDLIYKALNTSFLLTIQVIKIIVLTTAAASNFSEFYRHDDKLPADSSLQSLTAFSRDQGKEIIGEHDHVMAFTGLDLFAIRQGEPNYNVAGIANVGVMCRQDGTSSSVIEESFGYLTAIVATHELGHSLSARHDGDGNMCDSHDGYIMAVTSSTSKVLNQYHFSNCSSESIQNYIRNVLRSQEGVECLTKALKVSDSVPNVNDTLPGLEKTVDEQCRTTYGNDSYFCRQLKPQDICRNLWCGLRTNLSICQTSQMALRGTPCGNKKVCSLGLCVNDVRGLDVPDTCLFGDAESIIAFNMSCEQLIGHNTMHCYNSFVQDLCCKSCLRHHSPVKGCEYGDKVRGCQLKHCKNYPAQCCKTCTPEEVSTEQQSKNTTIGATASTLEPLTHQRTDPKVDPLTYSSRVNNELSTSIQKTIISTKPKYPFRARPRFIPRFTRSSTSRYKSSSTTRSTEEVTVTDESSNATSLQTKSNNVYRKSVSGSGKTFHTYHFMFIIAIIFTLSSIVNIYVNSIL</sequence>
<keyword evidence="2 8" id="KW-0479">Metal-binding</keyword>
<dbReference type="PANTHER" id="PTHR11905">
    <property type="entry name" value="ADAM A DISINTEGRIN AND METALLOPROTEASE DOMAIN"/>
    <property type="match status" value="1"/>
</dbReference>
<gene>
    <name evidence="14 15" type="primary">LOC106077940</name>
</gene>
<evidence type="ECO:0000313" key="14">
    <source>
        <dbReference type="RefSeq" id="XP_055901240.1"/>
    </source>
</evidence>
<feature type="active site" evidence="8">
    <location>
        <position position="393"/>
    </location>
</feature>
<evidence type="ECO:0000256" key="3">
    <source>
        <dbReference type="ARBA" id="ARBA00022801"/>
    </source>
</evidence>
<evidence type="ECO:0000256" key="1">
    <source>
        <dbReference type="ARBA" id="ARBA00022670"/>
    </source>
</evidence>
<evidence type="ECO:0000313" key="13">
    <source>
        <dbReference type="Proteomes" id="UP001165740"/>
    </source>
</evidence>
<evidence type="ECO:0000256" key="2">
    <source>
        <dbReference type="ARBA" id="ARBA00022723"/>
    </source>
</evidence>
<dbReference type="Gene3D" id="3.40.1620.60">
    <property type="match status" value="1"/>
</dbReference>
<dbReference type="GeneID" id="106077940"/>
<evidence type="ECO:0000256" key="10">
    <source>
        <dbReference type="SAM" id="Phobius"/>
    </source>
</evidence>
<keyword evidence="10" id="KW-0812">Transmembrane</keyword>
<comment type="caution">
    <text evidence="8">Lacks conserved residue(s) required for the propagation of feature annotation.</text>
</comment>
<keyword evidence="6" id="KW-1015">Disulfide bond</keyword>
<keyword evidence="10" id="KW-0472">Membrane</keyword>
<feature type="region of interest" description="Disordered" evidence="9">
    <location>
        <begin position="705"/>
        <end position="733"/>
    </location>
</feature>
<organism evidence="13 15">
    <name type="scientific">Biomphalaria glabrata</name>
    <name type="common">Bloodfluke planorb</name>
    <name type="synonym">Freshwater snail</name>
    <dbReference type="NCBI Taxonomy" id="6526"/>
    <lineage>
        <taxon>Eukaryota</taxon>
        <taxon>Metazoa</taxon>
        <taxon>Spiralia</taxon>
        <taxon>Lophotrochozoa</taxon>
        <taxon>Mollusca</taxon>
        <taxon>Gastropoda</taxon>
        <taxon>Heterobranchia</taxon>
        <taxon>Euthyneura</taxon>
        <taxon>Panpulmonata</taxon>
        <taxon>Hygrophila</taxon>
        <taxon>Lymnaeoidea</taxon>
        <taxon>Planorbidae</taxon>
        <taxon>Biomphalaria</taxon>
    </lineage>
</organism>
<dbReference type="Pfam" id="PF17771">
    <property type="entry name" value="ADAMTS_CR_2"/>
    <property type="match status" value="1"/>
</dbReference>
<protein>
    <submittedName>
        <fullName evidence="14 15">A disintegrin and metalloproteinase with thrombospondin motifs like isoform X1</fullName>
    </submittedName>
</protein>
<dbReference type="PANTHER" id="PTHR11905:SF159">
    <property type="entry name" value="ADAM METALLOPROTEASE"/>
    <property type="match status" value="1"/>
</dbReference>
<dbReference type="GO" id="GO:0004222">
    <property type="term" value="F:metalloendopeptidase activity"/>
    <property type="evidence" value="ECO:0007669"/>
    <property type="project" value="InterPro"/>
</dbReference>
<dbReference type="Proteomes" id="UP001165740">
    <property type="component" value="Chromosome 10"/>
</dbReference>
<keyword evidence="7" id="KW-0325">Glycoprotein</keyword>
<evidence type="ECO:0000256" key="7">
    <source>
        <dbReference type="ARBA" id="ARBA00023180"/>
    </source>
</evidence>
<feature type="binding site" evidence="8">
    <location>
        <position position="402"/>
    </location>
    <ligand>
        <name>Zn(2+)</name>
        <dbReference type="ChEBI" id="CHEBI:29105"/>
        <note>catalytic</note>
    </ligand>
</feature>
<feature type="domain" description="Peptidase M12B" evidence="12">
    <location>
        <begin position="231"/>
        <end position="446"/>
    </location>
</feature>
<dbReference type="RefSeq" id="XP_055901240.1">
    <property type="nucleotide sequence ID" value="XM_056045265.1"/>
</dbReference>
<feature type="binding site" evidence="8">
    <location>
        <position position="396"/>
    </location>
    <ligand>
        <name>Zn(2+)</name>
        <dbReference type="ChEBI" id="CHEBI:29105"/>
        <note>catalytic</note>
    </ligand>
</feature>
<evidence type="ECO:0000256" key="6">
    <source>
        <dbReference type="ARBA" id="ARBA00023157"/>
    </source>
</evidence>
<dbReference type="AlphaFoldDB" id="A0A9W3BNZ1"/>
<dbReference type="OrthoDB" id="6104106at2759"/>
<dbReference type="InterPro" id="IPR041645">
    <property type="entry name" value="ADAMTS_CR_2"/>
</dbReference>
<evidence type="ECO:0000256" key="9">
    <source>
        <dbReference type="SAM" id="MobiDB-lite"/>
    </source>
</evidence>
<dbReference type="GO" id="GO:0046872">
    <property type="term" value="F:metal ion binding"/>
    <property type="evidence" value="ECO:0007669"/>
    <property type="project" value="UniProtKB-KW"/>
</dbReference>
<feature type="binding site" evidence="8">
    <location>
        <position position="392"/>
    </location>
    <ligand>
        <name>Zn(2+)</name>
        <dbReference type="ChEBI" id="CHEBI:29105"/>
        <note>catalytic</note>
    </ligand>
</feature>
<keyword evidence="3" id="KW-0378">Hydrolase</keyword>
<dbReference type="SUPFAM" id="SSF55486">
    <property type="entry name" value="Metalloproteases ('zincins'), catalytic domain"/>
    <property type="match status" value="1"/>
</dbReference>
<dbReference type="InterPro" id="IPR001590">
    <property type="entry name" value="Peptidase_M12B"/>
</dbReference>
<keyword evidence="5 14" id="KW-0482">Metalloprotease</keyword>
<dbReference type="Pfam" id="PF13688">
    <property type="entry name" value="Reprolysin_5"/>
    <property type="match status" value="1"/>
</dbReference>
<feature type="chain" id="PRO_5044703091" evidence="11">
    <location>
        <begin position="29"/>
        <end position="782"/>
    </location>
</feature>
<feature type="signal peptide" evidence="11">
    <location>
        <begin position="1"/>
        <end position="28"/>
    </location>
</feature>
<keyword evidence="11" id="KW-0732">Signal</keyword>
<dbReference type="PROSITE" id="PS50215">
    <property type="entry name" value="ADAM_MEPRO"/>
    <property type="match status" value="1"/>
</dbReference>
<reference evidence="14 15" key="1">
    <citation type="submission" date="2025-04" db="UniProtKB">
        <authorList>
            <consortium name="RefSeq"/>
        </authorList>
    </citation>
    <scope>IDENTIFICATION</scope>
</reference>
<evidence type="ECO:0000256" key="11">
    <source>
        <dbReference type="SAM" id="SignalP"/>
    </source>
</evidence>
<dbReference type="InterPro" id="IPR024079">
    <property type="entry name" value="MetalloPept_cat_dom_sf"/>
</dbReference>
<dbReference type="GO" id="GO:0006509">
    <property type="term" value="P:membrane protein ectodomain proteolysis"/>
    <property type="evidence" value="ECO:0007669"/>
    <property type="project" value="TreeGrafter"/>
</dbReference>
<evidence type="ECO:0000313" key="15">
    <source>
        <dbReference type="RefSeq" id="XP_055901241.1"/>
    </source>
</evidence>
<name>A0A9W3BNZ1_BIOGL</name>
<evidence type="ECO:0000256" key="5">
    <source>
        <dbReference type="ARBA" id="ARBA00023049"/>
    </source>
</evidence>
<keyword evidence="1" id="KW-0645">Protease</keyword>
<keyword evidence="4 8" id="KW-0862">Zinc</keyword>